<dbReference type="SUPFAM" id="SSF46689">
    <property type="entry name" value="Homeodomain-like"/>
    <property type="match status" value="1"/>
</dbReference>
<dbReference type="PANTHER" id="PTHR43280:SF32">
    <property type="entry name" value="TRANSCRIPTIONAL REGULATORY PROTEIN"/>
    <property type="match status" value="1"/>
</dbReference>
<comment type="caution">
    <text evidence="5">The sequence shown here is derived from an EMBL/GenBank/DDBJ whole genome shotgun (WGS) entry which is preliminary data.</text>
</comment>
<dbReference type="GO" id="GO:0003700">
    <property type="term" value="F:DNA-binding transcription factor activity"/>
    <property type="evidence" value="ECO:0007669"/>
    <property type="project" value="InterPro"/>
</dbReference>
<dbReference type="Pfam" id="PF12833">
    <property type="entry name" value="HTH_18"/>
    <property type="match status" value="1"/>
</dbReference>
<keyword evidence="6" id="KW-1185">Reference proteome</keyword>
<dbReference type="Proteomes" id="UP000003598">
    <property type="component" value="Unassembled WGS sequence"/>
</dbReference>
<dbReference type="EMBL" id="AFFY01000074">
    <property type="protein sequence ID" value="EHG98605.1"/>
    <property type="molecule type" value="Genomic_DNA"/>
</dbReference>
<dbReference type="OrthoDB" id="1007667at2"/>
<gene>
    <name evidence="5" type="ORF">HMPREF9441_03713</name>
</gene>
<dbReference type="AlphaFoldDB" id="G5SWE0"/>
<dbReference type="eggNOG" id="COG2207">
    <property type="taxonomic scope" value="Bacteria"/>
</dbReference>
<dbReference type="PANTHER" id="PTHR43280">
    <property type="entry name" value="ARAC-FAMILY TRANSCRIPTIONAL REGULATOR"/>
    <property type="match status" value="1"/>
</dbReference>
<keyword evidence="1" id="KW-0805">Transcription regulation</keyword>
<protein>
    <submittedName>
        <fullName evidence="5">Transcriptional regulator, AraC family</fullName>
    </submittedName>
</protein>
<evidence type="ECO:0000256" key="2">
    <source>
        <dbReference type="ARBA" id="ARBA00023125"/>
    </source>
</evidence>
<proteinExistence type="predicted"/>
<evidence type="ECO:0000256" key="3">
    <source>
        <dbReference type="ARBA" id="ARBA00023163"/>
    </source>
</evidence>
<organism evidence="5 6">
    <name type="scientific">Paraprevotella clara YIT 11840</name>
    <dbReference type="NCBI Taxonomy" id="762968"/>
    <lineage>
        <taxon>Bacteria</taxon>
        <taxon>Pseudomonadati</taxon>
        <taxon>Bacteroidota</taxon>
        <taxon>Bacteroidia</taxon>
        <taxon>Bacteroidales</taxon>
        <taxon>Prevotellaceae</taxon>
        <taxon>Paraprevotella</taxon>
    </lineage>
</organism>
<dbReference type="PROSITE" id="PS51257">
    <property type="entry name" value="PROKAR_LIPOPROTEIN"/>
    <property type="match status" value="1"/>
</dbReference>
<dbReference type="PATRIC" id="fig|762968.3.peg.3261"/>
<dbReference type="GO" id="GO:0043565">
    <property type="term" value="F:sequence-specific DNA binding"/>
    <property type="evidence" value="ECO:0007669"/>
    <property type="project" value="InterPro"/>
</dbReference>
<feature type="domain" description="HTH araC/xylS-type" evidence="4">
    <location>
        <begin position="170"/>
        <end position="268"/>
    </location>
</feature>
<reference evidence="5 6" key="1">
    <citation type="submission" date="2011-03" db="EMBL/GenBank/DDBJ databases">
        <authorList>
            <person name="Weinstock G."/>
            <person name="Sodergren E."/>
            <person name="Clifton S."/>
            <person name="Fulton L."/>
            <person name="Fulton B."/>
            <person name="Courtney L."/>
            <person name="Fronick C."/>
            <person name="Harrison M."/>
            <person name="Strong C."/>
            <person name="Farmer C."/>
            <person name="Delahaunty K."/>
            <person name="Markovic C."/>
            <person name="Hall O."/>
            <person name="Minx P."/>
            <person name="Tomlinson C."/>
            <person name="Mitreva M."/>
            <person name="Hou S."/>
            <person name="Chen J."/>
            <person name="Wollam A."/>
            <person name="Pepin K.H."/>
            <person name="Johnson M."/>
            <person name="Bhonagiri V."/>
            <person name="Zhang X."/>
            <person name="Suruliraj S."/>
            <person name="Warren W."/>
            <person name="Chinwalla A."/>
            <person name="Mardis E.R."/>
            <person name="Wilson R.K."/>
        </authorList>
    </citation>
    <scope>NUCLEOTIDE SEQUENCE [LARGE SCALE GENOMIC DNA]</scope>
    <source>
        <strain evidence="5 6">YIT 11840</strain>
    </source>
</reference>
<evidence type="ECO:0000313" key="5">
    <source>
        <dbReference type="EMBL" id="EHG98605.1"/>
    </source>
</evidence>
<keyword evidence="3" id="KW-0804">Transcription</keyword>
<dbReference type="InterPro" id="IPR018060">
    <property type="entry name" value="HTH_AraC"/>
</dbReference>
<keyword evidence="2" id="KW-0238">DNA-binding</keyword>
<dbReference type="PROSITE" id="PS01124">
    <property type="entry name" value="HTH_ARAC_FAMILY_2"/>
    <property type="match status" value="1"/>
</dbReference>
<dbReference type="HOGENOM" id="CLU_000445_88_2_10"/>
<evidence type="ECO:0000256" key="1">
    <source>
        <dbReference type="ARBA" id="ARBA00023015"/>
    </source>
</evidence>
<accession>G5SWE0</accession>
<evidence type="ECO:0000259" key="4">
    <source>
        <dbReference type="PROSITE" id="PS01124"/>
    </source>
</evidence>
<dbReference type="STRING" id="762968.HMPREF9441_03713"/>
<dbReference type="InterPro" id="IPR009057">
    <property type="entry name" value="Homeodomain-like_sf"/>
</dbReference>
<evidence type="ECO:0000313" key="6">
    <source>
        <dbReference type="Proteomes" id="UP000003598"/>
    </source>
</evidence>
<name>G5SWE0_9BACT</name>
<dbReference type="Gene3D" id="1.10.10.60">
    <property type="entry name" value="Homeodomain-like"/>
    <property type="match status" value="1"/>
</dbReference>
<dbReference type="SMART" id="SM00342">
    <property type="entry name" value="HTH_ARAC"/>
    <property type="match status" value="1"/>
</dbReference>
<sequence length="268" mass="31521">MDKQRDILVVDKLGIVRTDSEEEYLAHLLCLGGSCRYRFNERDFDLHTGDLSIIRKRKMIEKMEPSDDFQCKIIYAKPGFIELCTPQSNYGMKGQLALFLNPVMHLTPEQQIICRRDFEILEARIKDTEHRFYREILINSMQTAILDFFDFHARIYGESDISTQNASIMSRFLKMLENGSFREHREVTYYADCLCVTSKYLSEVSKKVSGYAANYWINRYTILEISRLLRDKSLTFVQISDMFGFSSPAYFSRYVQRNLGLNPTDYRE</sequence>
<dbReference type="RefSeq" id="WP_008622927.1">
    <property type="nucleotide sequence ID" value="NZ_JH376642.1"/>
</dbReference>
<dbReference type="GeneID" id="93558881"/>